<name>A0A923RIB5_9BACI</name>
<accession>A0A923RIB5</accession>
<feature type="transmembrane region" description="Helical" evidence="1">
    <location>
        <begin position="20"/>
        <end position="39"/>
    </location>
</feature>
<dbReference type="Pfam" id="PF11667">
    <property type="entry name" value="DUF3267"/>
    <property type="match status" value="1"/>
</dbReference>
<comment type="caution">
    <text evidence="2">The sequence shown here is derived from an EMBL/GenBank/DDBJ whole genome shotgun (WGS) entry which is preliminary data.</text>
</comment>
<feature type="transmembrane region" description="Helical" evidence="1">
    <location>
        <begin position="104"/>
        <end position="125"/>
    </location>
</feature>
<sequence>MNCWKSVNLNKQYGMRWINLISCFTSLITFIILYVPFSMLHQGNSVSDSGIFLFVLAIILLPTLHSLLHILPLIMINRKMKLIINRKRGLPIFTFYADARIKKYAYILSALTPTIVLTFPGIIASLLFPSIYVYFLLFTSINVGMSFLDFLSIKHIIKAPRQSFVEKDDQGFDILLKAN</sequence>
<evidence type="ECO:0000313" key="2">
    <source>
        <dbReference type="EMBL" id="MBC5636623.1"/>
    </source>
</evidence>
<evidence type="ECO:0000256" key="1">
    <source>
        <dbReference type="SAM" id="Phobius"/>
    </source>
</evidence>
<dbReference type="RefSeq" id="WP_186869325.1">
    <property type="nucleotide sequence ID" value="NZ_JACOOL010000004.1"/>
</dbReference>
<proteinExistence type="predicted"/>
<dbReference type="AlphaFoldDB" id="A0A923RIB5"/>
<keyword evidence="1" id="KW-1133">Transmembrane helix</keyword>
<keyword evidence="1" id="KW-0812">Transmembrane</keyword>
<evidence type="ECO:0000313" key="3">
    <source>
        <dbReference type="Proteomes" id="UP000637359"/>
    </source>
</evidence>
<feature type="transmembrane region" description="Helical" evidence="1">
    <location>
        <begin position="51"/>
        <end position="76"/>
    </location>
</feature>
<reference evidence="2" key="1">
    <citation type="submission" date="2020-08" db="EMBL/GenBank/DDBJ databases">
        <title>Genome public.</title>
        <authorList>
            <person name="Liu C."/>
            <person name="Sun Q."/>
        </authorList>
    </citation>
    <scope>NUCLEOTIDE SEQUENCE</scope>
    <source>
        <strain evidence="2">BX22</strain>
    </source>
</reference>
<organism evidence="2 3">
    <name type="scientific">Ornithinibacillus hominis</name>
    <dbReference type="NCBI Taxonomy" id="2763055"/>
    <lineage>
        <taxon>Bacteria</taxon>
        <taxon>Bacillati</taxon>
        <taxon>Bacillota</taxon>
        <taxon>Bacilli</taxon>
        <taxon>Bacillales</taxon>
        <taxon>Bacillaceae</taxon>
        <taxon>Ornithinibacillus</taxon>
    </lineage>
</organism>
<protein>
    <submittedName>
        <fullName evidence="2">DUF3267 domain-containing protein</fullName>
    </submittedName>
</protein>
<gene>
    <name evidence="2" type="ORF">H8S33_07270</name>
</gene>
<dbReference type="InterPro" id="IPR021683">
    <property type="entry name" value="DUF3267"/>
</dbReference>
<dbReference type="EMBL" id="JACOOL010000004">
    <property type="protein sequence ID" value="MBC5636623.1"/>
    <property type="molecule type" value="Genomic_DNA"/>
</dbReference>
<keyword evidence="1" id="KW-0472">Membrane</keyword>
<keyword evidence="3" id="KW-1185">Reference proteome</keyword>
<dbReference type="Proteomes" id="UP000637359">
    <property type="component" value="Unassembled WGS sequence"/>
</dbReference>
<feature type="transmembrane region" description="Helical" evidence="1">
    <location>
        <begin position="131"/>
        <end position="151"/>
    </location>
</feature>